<organism evidence="1 2">
    <name type="scientific">Smallanthus sonchifolius</name>
    <dbReference type="NCBI Taxonomy" id="185202"/>
    <lineage>
        <taxon>Eukaryota</taxon>
        <taxon>Viridiplantae</taxon>
        <taxon>Streptophyta</taxon>
        <taxon>Embryophyta</taxon>
        <taxon>Tracheophyta</taxon>
        <taxon>Spermatophyta</taxon>
        <taxon>Magnoliopsida</taxon>
        <taxon>eudicotyledons</taxon>
        <taxon>Gunneridae</taxon>
        <taxon>Pentapetalae</taxon>
        <taxon>asterids</taxon>
        <taxon>campanulids</taxon>
        <taxon>Asterales</taxon>
        <taxon>Asteraceae</taxon>
        <taxon>Asteroideae</taxon>
        <taxon>Heliantheae alliance</taxon>
        <taxon>Millerieae</taxon>
        <taxon>Smallanthus</taxon>
    </lineage>
</organism>
<name>A0ACB9CE55_9ASTR</name>
<gene>
    <name evidence="1" type="ORF">L1987_63793</name>
</gene>
<reference evidence="2" key="1">
    <citation type="journal article" date="2022" name="Mol. Ecol. Resour.">
        <title>The genomes of chicory, endive, great burdock and yacon provide insights into Asteraceae palaeo-polyploidization history and plant inulin production.</title>
        <authorList>
            <person name="Fan W."/>
            <person name="Wang S."/>
            <person name="Wang H."/>
            <person name="Wang A."/>
            <person name="Jiang F."/>
            <person name="Liu H."/>
            <person name="Zhao H."/>
            <person name="Xu D."/>
            <person name="Zhang Y."/>
        </authorList>
    </citation>
    <scope>NUCLEOTIDE SEQUENCE [LARGE SCALE GENOMIC DNA]</scope>
    <source>
        <strain evidence="2">cv. Yunnan</strain>
    </source>
</reference>
<evidence type="ECO:0000313" key="1">
    <source>
        <dbReference type="EMBL" id="KAI3732587.1"/>
    </source>
</evidence>
<evidence type="ECO:0000313" key="2">
    <source>
        <dbReference type="Proteomes" id="UP001056120"/>
    </source>
</evidence>
<dbReference type="EMBL" id="CM042038">
    <property type="protein sequence ID" value="KAI3732587.1"/>
    <property type="molecule type" value="Genomic_DNA"/>
</dbReference>
<sequence length="151" mass="17005">MHWRFSTNLNHLIDNREECESGSDYDENVVGDIVVSTSAHRLSGFVISVSYLNLLASYMFNVIGMYWNVQIGLDASVEMRKSFNNFWLILVSLVHVLGVVGSFDLAYILNIHDVSNIWHVPLLLQVRADAVLISGHSFAIDESSMNGEWGE</sequence>
<keyword evidence="2" id="KW-1185">Reference proteome</keyword>
<dbReference type="Proteomes" id="UP001056120">
    <property type="component" value="Linkage Group LG21"/>
</dbReference>
<protein>
    <submittedName>
        <fullName evidence="1">Uncharacterized protein</fullName>
    </submittedName>
</protein>
<proteinExistence type="predicted"/>
<comment type="caution">
    <text evidence="1">The sequence shown here is derived from an EMBL/GenBank/DDBJ whole genome shotgun (WGS) entry which is preliminary data.</text>
</comment>
<reference evidence="1 2" key="2">
    <citation type="journal article" date="2022" name="Mol. Ecol. Resour.">
        <title>The genomes of chicory, endive, great burdock and yacon provide insights into Asteraceae paleo-polyploidization history and plant inulin production.</title>
        <authorList>
            <person name="Fan W."/>
            <person name="Wang S."/>
            <person name="Wang H."/>
            <person name="Wang A."/>
            <person name="Jiang F."/>
            <person name="Liu H."/>
            <person name="Zhao H."/>
            <person name="Xu D."/>
            <person name="Zhang Y."/>
        </authorList>
    </citation>
    <scope>NUCLEOTIDE SEQUENCE [LARGE SCALE GENOMIC DNA]</scope>
    <source>
        <strain evidence="2">cv. Yunnan</strain>
        <tissue evidence="1">Leaves</tissue>
    </source>
</reference>
<accession>A0ACB9CE55</accession>